<dbReference type="EMBL" id="LUGG01000005">
    <property type="protein sequence ID" value="OBZ74296.1"/>
    <property type="molecule type" value="Genomic_DNA"/>
</dbReference>
<dbReference type="AlphaFoldDB" id="A0A1C7MD46"/>
<evidence type="ECO:0000313" key="2">
    <source>
        <dbReference type="Proteomes" id="UP000092993"/>
    </source>
</evidence>
<dbReference type="CDD" id="cd09917">
    <property type="entry name" value="F-box_SF"/>
    <property type="match status" value="1"/>
</dbReference>
<dbReference type="OrthoDB" id="2921803at2759"/>
<dbReference type="InterPro" id="IPR036047">
    <property type="entry name" value="F-box-like_dom_sf"/>
</dbReference>
<gene>
    <name evidence="1" type="ORF">A0H81_05459</name>
</gene>
<name>A0A1C7MD46_GRIFR</name>
<dbReference type="Proteomes" id="UP000092993">
    <property type="component" value="Unassembled WGS sequence"/>
</dbReference>
<protein>
    <recommendedName>
        <fullName evidence="3">F-box domain-containing protein</fullName>
    </recommendedName>
</protein>
<organism evidence="1 2">
    <name type="scientific">Grifola frondosa</name>
    <name type="common">Maitake</name>
    <name type="synonym">Polyporus frondosus</name>
    <dbReference type="NCBI Taxonomy" id="5627"/>
    <lineage>
        <taxon>Eukaryota</taxon>
        <taxon>Fungi</taxon>
        <taxon>Dikarya</taxon>
        <taxon>Basidiomycota</taxon>
        <taxon>Agaricomycotina</taxon>
        <taxon>Agaricomycetes</taxon>
        <taxon>Polyporales</taxon>
        <taxon>Grifolaceae</taxon>
        <taxon>Grifola</taxon>
    </lineage>
</organism>
<sequence length="377" mass="42406">MPSPTSVHSSLSSLCFSPQRKRNDLNLLKLKLQEIPSIISDVYRPTLPPELTDRILDHLHDDFHALAACSLTCRAWLPSCRYHKFSAVRTRSSAKKLYELLCASPEIGLYVRRLEVDPLSPHSIPGDILARITRKLPNVTILLLEFMAIAPEVCFDAVQFSPATVASNLLDPPDTALNVPVCDIPAISLRKITTQFIRGVTVKIIIDSLIASCMVSHVEHLCLSNISPHDITTWDRLVQAACLSLKKISISLYESSQLVFAGPNLATCAELRSLRLRASRMQTFCAILSQFTKPQIEYTQSSEWQCVLGILRSHAFSSLKRITWKTGHNEKFANTVRTRNERWCRTSRRSECVHVLRTPLVLFAFSLPFPLFAFIPA</sequence>
<reference evidence="1 2" key="1">
    <citation type="submission" date="2016-03" db="EMBL/GenBank/DDBJ databases">
        <title>Whole genome sequencing of Grifola frondosa 9006-11.</title>
        <authorList>
            <person name="Min B."/>
            <person name="Park H."/>
            <person name="Kim J.-G."/>
            <person name="Cho H."/>
            <person name="Oh Y.-L."/>
            <person name="Kong W.-S."/>
            <person name="Choi I.-G."/>
        </authorList>
    </citation>
    <scope>NUCLEOTIDE SEQUENCE [LARGE SCALE GENOMIC DNA]</scope>
    <source>
        <strain evidence="1 2">9006-11</strain>
    </source>
</reference>
<dbReference type="SUPFAM" id="SSF81383">
    <property type="entry name" value="F-box domain"/>
    <property type="match status" value="1"/>
</dbReference>
<evidence type="ECO:0008006" key="3">
    <source>
        <dbReference type="Google" id="ProtNLM"/>
    </source>
</evidence>
<comment type="caution">
    <text evidence="1">The sequence shown here is derived from an EMBL/GenBank/DDBJ whole genome shotgun (WGS) entry which is preliminary data.</text>
</comment>
<proteinExistence type="predicted"/>
<accession>A0A1C7MD46</accession>
<keyword evidence="2" id="KW-1185">Reference proteome</keyword>
<evidence type="ECO:0000313" key="1">
    <source>
        <dbReference type="EMBL" id="OBZ74296.1"/>
    </source>
</evidence>